<accession>A0A538TTY3</accession>
<proteinExistence type="predicted"/>
<reference evidence="1 2" key="1">
    <citation type="journal article" date="2019" name="Nat. Microbiol.">
        <title>Mediterranean grassland soil C-N compound turnover is dependent on rainfall and depth, and is mediated by genomically divergent microorganisms.</title>
        <authorList>
            <person name="Diamond S."/>
            <person name="Andeer P.F."/>
            <person name="Li Z."/>
            <person name="Crits-Christoph A."/>
            <person name="Burstein D."/>
            <person name="Anantharaman K."/>
            <person name="Lane K.R."/>
            <person name="Thomas B.C."/>
            <person name="Pan C."/>
            <person name="Northen T.R."/>
            <person name="Banfield J.F."/>
        </authorList>
    </citation>
    <scope>NUCLEOTIDE SEQUENCE [LARGE SCALE GENOMIC DNA]</scope>
    <source>
        <strain evidence="1">WS_8</strain>
    </source>
</reference>
<protein>
    <submittedName>
        <fullName evidence="1">Asparagine synthetase B</fullName>
    </submittedName>
</protein>
<evidence type="ECO:0000313" key="1">
    <source>
        <dbReference type="EMBL" id="TMQ67087.1"/>
    </source>
</evidence>
<dbReference type="AlphaFoldDB" id="A0A538TTY3"/>
<dbReference type="EMBL" id="VBOY01000049">
    <property type="protein sequence ID" value="TMQ67087.1"/>
    <property type="molecule type" value="Genomic_DNA"/>
</dbReference>
<gene>
    <name evidence="1" type="ORF">E6K78_05705</name>
</gene>
<comment type="caution">
    <text evidence="1">The sequence shown here is derived from an EMBL/GenBank/DDBJ whole genome shotgun (WGS) entry which is preliminary data.</text>
</comment>
<dbReference type="Proteomes" id="UP000316609">
    <property type="component" value="Unassembled WGS sequence"/>
</dbReference>
<sequence>MAAGTFAEGVHPAPAEAKLLIPMDDRQTDHLKAYGLAYWVLTRGQKAEWLLNYRGGSFLLQDDPTTEREANVRGVSFEPMGGSQEAAMRAQIADNNMESVTLEKAPRVAVYIPPNTPPWDDAVTLALRYADIPYATVWDAEVLKGELSKFDWLHLHHEDFTAQHGKFYAAYHTFPWYREEEQVQQTMATALGFAKVTQEKAAVAQAIQEYVGHGGFMFGMCSATDTYDIALAAAGVDIADVVYDGDPPDPLANSKLDFSRTLAFKDFRLELDPYLYKFSDIDVTQEASIRGPDTVFGLFDFSAKNDPVPTMLIQDHVNAVPEFLGQTTGFRRSKLKSNVIVLGEVDGTDEVKYLHGQFGRGTFTFLGGHDPEDYQHMVGDPPTDLSKYRHSPGYRLILNNVLFPAAEKKKQRT</sequence>
<organism evidence="1 2">
    <name type="scientific">Eiseniibacteriota bacterium</name>
    <dbReference type="NCBI Taxonomy" id="2212470"/>
    <lineage>
        <taxon>Bacteria</taxon>
        <taxon>Candidatus Eiseniibacteriota</taxon>
    </lineage>
</organism>
<evidence type="ECO:0000313" key="2">
    <source>
        <dbReference type="Proteomes" id="UP000316609"/>
    </source>
</evidence>
<name>A0A538TTY3_UNCEI</name>